<dbReference type="CDD" id="cd00342">
    <property type="entry name" value="gram_neg_porins"/>
    <property type="match status" value="1"/>
</dbReference>
<dbReference type="Pfam" id="PF00267">
    <property type="entry name" value="Porin_1"/>
    <property type="match status" value="1"/>
</dbReference>
<dbReference type="Gene3D" id="2.40.160.10">
    <property type="entry name" value="Porin"/>
    <property type="match status" value="1"/>
</dbReference>
<dbReference type="InterPro" id="IPR001897">
    <property type="entry name" value="Porin_gammaproteobac"/>
</dbReference>
<dbReference type="PANTHER" id="PTHR34501">
    <property type="entry name" value="PROTEIN YDDL-RELATED"/>
    <property type="match status" value="1"/>
</dbReference>
<evidence type="ECO:0000256" key="3">
    <source>
        <dbReference type="ARBA" id="ARBA00022729"/>
    </source>
</evidence>
<keyword evidence="3 5" id="KW-0732">Signal</keyword>
<dbReference type="EMBL" id="LN907827">
    <property type="protein sequence ID" value="CUU23746.1"/>
    <property type="molecule type" value="Genomic_DNA"/>
</dbReference>
<dbReference type="InterPro" id="IPR050298">
    <property type="entry name" value="Gram-neg_bact_OMP"/>
</dbReference>
<dbReference type="Proteomes" id="UP000059419">
    <property type="component" value="Chromosome 1"/>
</dbReference>
<evidence type="ECO:0000313" key="7">
    <source>
        <dbReference type="Proteomes" id="UP000059419"/>
    </source>
</evidence>
<dbReference type="RefSeq" id="WP_067429822.1">
    <property type="nucleotide sequence ID" value="NZ_JAOSHQ010000001.1"/>
</dbReference>
<feature type="chain" id="PRO_5006858010" evidence="5">
    <location>
        <begin position="21"/>
        <end position="358"/>
    </location>
</feature>
<protein>
    <submittedName>
        <fullName evidence="6">Outer membrane protein C</fullName>
    </submittedName>
</protein>
<comment type="subcellular location">
    <subcellularLocation>
        <location evidence="1">Cell outer membrane</location>
        <topology evidence="1">Multi-pass membrane protein</topology>
    </subcellularLocation>
</comment>
<keyword evidence="4" id="KW-0472">Membrane</keyword>
<organism evidence="6 7">
    <name type="scientific">Duffyella gerundensis</name>
    <dbReference type="NCBI Taxonomy" id="1619313"/>
    <lineage>
        <taxon>Bacteria</taxon>
        <taxon>Pseudomonadati</taxon>
        <taxon>Pseudomonadota</taxon>
        <taxon>Gammaproteobacteria</taxon>
        <taxon>Enterobacterales</taxon>
        <taxon>Erwiniaceae</taxon>
        <taxon>Duffyella</taxon>
    </lineage>
</organism>
<evidence type="ECO:0000313" key="6">
    <source>
        <dbReference type="EMBL" id="CUU23746.1"/>
    </source>
</evidence>
<feature type="signal peptide" evidence="5">
    <location>
        <begin position="1"/>
        <end position="20"/>
    </location>
</feature>
<evidence type="ECO:0000256" key="4">
    <source>
        <dbReference type="ARBA" id="ARBA00023136"/>
    </source>
</evidence>
<dbReference type="STRING" id="1619313.EM595_1512"/>
<dbReference type="GO" id="GO:0009279">
    <property type="term" value="C:cell outer membrane"/>
    <property type="evidence" value="ECO:0007669"/>
    <property type="project" value="UniProtKB-SubCell"/>
</dbReference>
<dbReference type="PRINTS" id="PR00182">
    <property type="entry name" value="ECOLNEIPORIN"/>
</dbReference>
<dbReference type="PATRIC" id="fig|1619313.3.peg.1567"/>
<dbReference type="KEGG" id="ege:EM595_1512"/>
<comment type="similarity">
    <text evidence="2">Belongs to the Gram-negative porin family.</text>
</comment>
<dbReference type="PRINTS" id="PR00183">
    <property type="entry name" value="ECOLIPORIN"/>
</dbReference>
<dbReference type="InterPro" id="IPR001702">
    <property type="entry name" value="Porin_Gram-ve"/>
</dbReference>
<proteinExistence type="inferred from homology"/>
<dbReference type="SUPFAM" id="SSF56935">
    <property type="entry name" value="Porins"/>
    <property type="match status" value="1"/>
</dbReference>
<name>A0A0U5GLQ0_9GAMM</name>
<evidence type="ECO:0000256" key="2">
    <source>
        <dbReference type="ARBA" id="ARBA00007539"/>
    </source>
</evidence>
<evidence type="ECO:0000256" key="5">
    <source>
        <dbReference type="SAM" id="SignalP"/>
    </source>
</evidence>
<keyword evidence="7" id="KW-1185">Reference proteome</keyword>
<dbReference type="OrthoDB" id="7055111at2"/>
<sequence length="358" mass="39357">MNKKLVIVLMTAGLAQGALAAEVYNKDANKLDFYGKAVARHYISDNTAVDGDATYIRLGFKGQTQISDVLTGFGQWEYNFQANHSEGGNDAQNGNKTRLGFAGLKHATLGSIDYGRNYGIIYDVGAITDTPVIFDDETYISADNFMTGRGGGRLTWRNNDFFGLVDGLNVAAQYQGANSNSTNNPRSATRANGDGYGFSLSYDTPWDVSILGAWATSKRTTAQNALLLGDGDRADIWATGLKYDHDSVYLAATWAQSQNMTPIGSLGYANKTDNLEVVAKYLFQNGFAPEVGYFKSKAKDLQLTGDQDIMHYWDFSLVYYFNKNMSVYADYKLNRIDKDNNLGIASDDQTGLGLTYQF</sequence>
<gene>
    <name evidence="6" type="primary">ompC1</name>
    <name evidence="6" type="ORF">EM595_1512</name>
</gene>
<dbReference type="GO" id="GO:0015288">
    <property type="term" value="F:porin activity"/>
    <property type="evidence" value="ECO:0007669"/>
    <property type="project" value="InterPro"/>
</dbReference>
<dbReference type="GO" id="GO:0034220">
    <property type="term" value="P:monoatomic ion transmembrane transport"/>
    <property type="evidence" value="ECO:0007669"/>
    <property type="project" value="InterPro"/>
</dbReference>
<dbReference type="PANTHER" id="PTHR34501:SF2">
    <property type="entry name" value="OUTER MEMBRANE PORIN F-RELATED"/>
    <property type="match status" value="1"/>
</dbReference>
<dbReference type="InterPro" id="IPR033900">
    <property type="entry name" value="Gram_neg_porin_domain"/>
</dbReference>
<dbReference type="InterPro" id="IPR023614">
    <property type="entry name" value="Porin_dom_sf"/>
</dbReference>
<reference evidence="7" key="1">
    <citation type="submission" date="2015-11" db="EMBL/GenBank/DDBJ databases">
        <authorList>
            <person name="Blom J."/>
        </authorList>
    </citation>
    <scope>NUCLEOTIDE SEQUENCE [LARGE SCALE GENOMIC DNA]</scope>
</reference>
<evidence type="ECO:0000256" key="1">
    <source>
        <dbReference type="ARBA" id="ARBA00004571"/>
    </source>
</evidence>
<accession>A0A0U5GLQ0</accession>
<dbReference type="AlphaFoldDB" id="A0A0U5GLQ0"/>